<gene>
    <name evidence="3" type="ORF">GGD40_005770</name>
    <name evidence="2" type="ORF">GGD41_002721</name>
</gene>
<proteinExistence type="predicted"/>
<organism evidence="3 4">
    <name type="scientific">Paraburkholderia bryophila</name>
    <dbReference type="NCBI Taxonomy" id="420952"/>
    <lineage>
        <taxon>Bacteria</taxon>
        <taxon>Pseudomonadati</taxon>
        <taxon>Pseudomonadota</taxon>
        <taxon>Betaproteobacteria</taxon>
        <taxon>Burkholderiales</taxon>
        <taxon>Burkholderiaceae</taxon>
        <taxon>Paraburkholderia</taxon>
    </lineage>
</organism>
<evidence type="ECO:0000313" key="2">
    <source>
        <dbReference type="EMBL" id="NYH15493.1"/>
    </source>
</evidence>
<dbReference type="Proteomes" id="UP000540929">
    <property type="component" value="Unassembled WGS sequence"/>
</dbReference>
<protein>
    <submittedName>
        <fullName evidence="3">Uncharacterized protein</fullName>
    </submittedName>
</protein>
<evidence type="ECO:0000313" key="4">
    <source>
        <dbReference type="Proteomes" id="UP000540929"/>
    </source>
</evidence>
<dbReference type="EMBL" id="JACCAS010000002">
    <property type="protein sequence ID" value="NYH26199.1"/>
    <property type="molecule type" value="Genomic_DNA"/>
</dbReference>
<evidence type="ECO:0000256" key="1">
    <source>
        <dbReference type="SAM" id="Phobius"/>
    </source>
</evidence>
<name>A0A7Y9WS60_9BURK</name>
<comment type="caution">
    <text evidence="3">The sequence shown here is derived from an EMBL/GenBank/DDBJ whole genome shotgun (WGS) entry which is preliminary data.</text>
</comment>
<dbReference type="EMBL" id="JACCAU010000001">
    <property type="protein sequence ID" value="NYH15493.1"/>
    <property type="molecule type" value="Genomic_DNA"/>
</dbReference>
<evidence type="ECO:0000313" key="5">
    <source>
        <dbReference type="Proteomes" id="UP000572540"/>
    </source>
</evidence>
<feature type="transmembrane region" description="Helical" evidence="1">
    <location>
        <begin position="198"/>
        <end position="217"/>
    </location>
</feature>
<dbReference type="AlphaFoldDB" id="A0A7Y9WS60"/>
<evidence type="ECO:0000313" key="3">
    <source>
        <dbReference type="EMBL" id="NYH26199.1"/>
    </source>
</evidence>
<keyword evidence="1" id="KW-0472">Membrane</keyword>
<sequence length="261" mass="28698">MADAQTTFNGSFDTQKKHRLPSALLDAAISDWEAIATKFGLDAIKDSATRAKYMAHIAEISNDVRQEVDSGNMSIKDGAVYCNQLRDRLFIEYRKYTSSVGVAQAEAIKLNARGFDYYLNKYAQIEFKKKFADLTEQERGKIYYEVIKSAGRGNDTVNTNVRKLRVRGNVFLLVTAILAVGEIVGARSKIKEVARQGSIIAGGMIGGGLAGFGVSFVCGPAEPLCAVALVYIGSHVGGTVGQLANDVYQDEREEFMRWMKR</sequence>
<accession>A0A7Y9WS60</accession>
<dbReference type="RefSeq" id="WP_179711283.1">
    <property type="nucleotide sequence ID" value="NZ_JACCAS010000002.1"/>
</dbReference>
<dbReference type="Proteomes" id="UP000572540">
    <property type="component" value="Unassembled WGS sequence"/>
</dbReference>
<reference evidence="4 5" key="1">
    <citation type="submission" date="2020-07" db="EMBL/GenBank/DDBJ databases">
        <title>Exploring microbial biodiversity for novel pathways involved in the catabolism of aromatic compounds derived from lignin.</title>
        <authorList>
            <person name="Elkins J."/>
        </authorList>
    </citation>
    <scope>NUCLEOTIDE SEQUENCE [LARGE SCALE GENOMIC DNA]</scope>
    <source>
        <strain evidence="2 5">H2C3B</strain>
        <strain evidence="3 4">H2C3C</strain>
    </source>
</reference>
<feature type="transmembrane region" description="Helical" evidence="1">
    <location>
        <begin position="168"/>
        <end position="186"/>
    </location>
</feature>
<keyword evidence="1" id="KW-1133">Transmembrane helix</keyword>
<keyword evidence="1" id="KW-0812">Transmembrane</keyword>
<keyword evidence="4" id="KW-1185">Reference proteome</keyword>